<evidence type="ECO:0000313" key="2">
    <source>
        <dbReference type="Proteomes" id="UP000199053"/>
    </source>
</evidence>
<evidence type="ECO:0008006" key="3">
    <source>
        <dbReference type="Google" id="ProtNLM"/>
    </source>
</evidence>
<dbReference type="OrthoDB" id="5445421at2"/>
<dbReference type="AlphaFoldDB" id="A0A1G9C665"/>
<dbReference type="RefSeq" id="WP_092158010.1">
    <property type="nucleotide sequence ID" value="NZ_FNGA01000001.1"/>
</dbReference>
<accession>A0A1G9C665</accession>
<evidence type="ECO:0000313" key="1">
    <source>
        <dbReference type="EMBL" id="SDK47163.1"/>
    </source>
</evidence>
<proteinExistence type="predicted"/>
<dbReference type="Proteomes" id="UP000199053">
    <property type="component" value="Unassembled WGS sequence"/>
</dbReference>
<sequence>MIKMSDLNTDQRLESLTLMPDYYLQEIFTRDISNETTAKILVILSEQSKEIILSNLNTVRREKVSSLLESYFSEQLSLSAIEIEHGCEALLDRVENLVKSGFIRPAPTVEIDDSFFDLSAEMKHFSDSLPRFDFNQNDLHDLISWWNLAAENSKNLFGRKPEVQNLILERLDDTFSSSIFRLSIDDASDMLVLKESKKLRAQILEDYKKRVDLIEIFFLSINSKQDSNELASKLAAFFPDSAAMLSRLLKHGPLLLYPAVKDRLPPEDIAMSLFKLKLIEDENGQAEMEKYTQKFDDQFFNKGLSLILAKMDEEYLRKILAERKKAYTLELEIKMKMITDAVICIRNNVSPYILLELMSSYTVYDFQE</sequence>
<dbReference type="EMBL" id="FNGA01000001">
    <property type="protein sequence ID" value="SDK47163.1"/>
    <property type="molecule type" value="Genomic_DNA"/>
</dbReference>
<protein>
    <recommendedName>
        <fullName evidence="3">FliG C-terminal domain-containing protein</fullName>
    </recommendedName>
</protein>
<organism evidence="1 2">
    <name type="scientific">Maridesulfovibrio ferrireducens</name>
    <dbReference type="NCBI Taxonomy" id="246191"/>
    <lineage>
        <taxon>Bacteria</taxon>
        <taxon>Pseudomonadati</taxon>
        <taxon>Thermodesulfobacteriota</taxon>
        <taxon>Desulfovibrionia</taxon>
        <taxon>Desulfovibrionales</taxon>
        <taxon>Desulfovibrionaceae</taxon>
        <taxon>Maridesulfovibrio</taxon>
    </lineage>
</organism>
<keyword evidence="2" id="KW-1185">Reference proteome</keyword>
<name>A0A1G9C665_9BACT</name>
<reference evidence="2" key="1">
    <citation type="submission" date="2016-10" db="EMBL/GenBank/DDBJ databases">
        <authorList>
            <person name="Varghese N."/>
            <person name="Submissions S."/>
        </authorList>
    </citation>
    <scope>NUCLEOTIDE SEQUENCE [LARGE SCALE GENOMIC DNA]</scope>
    <source>
        <strain evidence="2">DSM 16995</strain>
    </source>
</reference>
<gene>
    <name evidence="1" type="ORF">SAMN05660337_0558</name>
</gene>